<evidence type="ECO:0000313" key="1">
    <source>
        <dbReference type="EMBL" id="SDZ22680.1"/>
    </source>
</evidence>
<organism evidence="1 2">
    <name type="scientific">Proteiniborus ethanoligenes</name>
    <dbReference type="NCBI Taxonomy" id="415015"/>
    <lineage>
        <taxon>Bacteria</taxon>
        <taxon>Bacillati</taxon>
        <taxon>Bacillota</taxon>
        <taxon>Clostridia</taxon>
        <taxon>Eubacteriales</taxon>
        <taxon>Proteiniborus</taxon>
    </lineage>
</organism>
<protein>
    <submittedName>
        <fullName evidence="1">Uncharacterized protein</fullName>
    </submittedName>
</protein>
<sequence length="103" mass="12111">MDVNSPLICPKCQGKYLEMKREATYLYTYKIDTPLTEDWSKENGVWPFLFDNREQLSNEEYIQCEGCSSKFPFSLGTDNTKIHLTIIQKAIRSDFIKEPEFWG</sequence>
<dbReference type="OrthoDB" id="1683266at2"/>
<evidence type="ECO:0000313" key="2">
    <source>
        <dbReference type="Proteomes" id="UP000198625"/>
    </source>
</evidence>
<reference evidence="1 2" key="1">
    <citation type="submission" date="2016-10" db="EMBL/GenBank/DDBJ databases">
        <authorList>
            <person name="de Groot N.N."/>
        </authorList>
    </citation>
    <scope>NUCLEOTIDE SEQUENCE [LARGE SCALE GENOMIC DNA]</scope>
    <source>
        <strain evidence="1 2">DSM 21650</strain>
    </source>
</reference>
<dbReference type="RefSeq" id="WP_091731355.1">
    <property type="nucleotide sequence ID" value="NZ_FNQE01000026.1"/>
</dbReference>
<dbReference type="EMBL" id="FNQE01000026">
    <property type="protein sequence ID" value="SDZ22680.1"/>
    <property type="molecule type" value="Genomic_DNA"/>
</dbReference>
<dbReference type="AlphaFoldDB" id="A0A1H3RAK2"/>
<dbReference type="STRING" id="415015.SAMN05660462_02293"/>
<proteinExistence type="predicted"/>
<keyword evidence="2" id="KW-1185">Reference proteome</keyword>
<name>A0A1H3RAK2_9FIRM</name>
<dbReference type="Proteomes" id="UP000198625">
    <property type="component" value="Unassembled WGS sequence"/>
</dbReference>
<gene>
    <name evidence="1" type="ORF">SAMN05660462_02293</name>
</gene>
<accession>A0A1H3RAK2</accession>